<dbReference type="Gene3D" id="2.40.160.50">
    <property type="entry name" value="membrane protein fhac: a member of the omp85/tpsb transporter family"/>
    <property type="match status" value="1"/>
</dbReference>
<evidence type="ECO:0000259" key="5">
    <source>
        <dbReference type="Pfam" id="PF01103"/>
    </source>
</evidence>
<dbReference type="InterPro" id="IPR039910">
    <property type="entry name" value="D15-like"/>
</dbReference>
<organism evidence="6 7">
    <name type="scientific">Halovulum dunhuangense</name>
    <dbReference type="NCBI Taxonomy" id="1505036"/>
    <lineage>
        <taxon>Bacteria</taxon>
        <taxon>Pseudomonadati</taxon>
        <taxon>Pseudomonadota</taxon>
        <taxon>Alphaproteobacteria</taxon>
        <taxon>Rhodobacterales</taxon>
        <taxon>Paracoccaceae</taxon>
        <taxon>Halovulum</taxon>
    </lineage>
</organism>
<keyword evidence="4" id="KW-0732">Signal</keyword>
<keyword evidence="7" id="KW-1185">Reference proteome</keyword>
<feature type="signal peptide" evidence="4">
    <location>
        <begin position="1"/>
        <end position="26"/>
    </location>
</feature>
<evidence type="ECO:0000256" key="2">
    <source>
        <dbReference type="ARBA" id="ARBA00022452"/>
    </source>
</evidence>
<sequence length="633" mass="67583">MRRLTLSVSGVVLLGAMLVAAEPAQAFRFLGINFGGEDEAAEDGVAIVDPLAYTVRFEMADDDLRDRVQGASALWTGREDPASGAAGLISTAQADYRALLAALYAEGYYAGAISISVNGREAADLSLAADLPAPAQVVVSVDPGPPFVFGRTGFVNPAPAAGALPDTGADQPQEMFRPGLPARAGIVNAAGDQEVKEWRRVGRPKARVAEREVIADHGTGRLDVTIRMDPGPEARFGPVTVTGTGGVNADFVRYMADIPEGARYDPERIAAAAERLNDLRVFRAVRVVEGEQVLADGTLPLDIETLRRPPRRFGVGATFSSIEGLGLEGFWLHRNLLGSAERLRFDASISGIGAEDDPEDYDYRIGLSFEKPGFLDQENTLIANGEIVQEVFDTYRERAVRTSLGLSRRFNPDLEGSVALAVGLSEVEDDLGTREFLLISLPVGATLDKRNNEFDATEGYYLTGELRPFVETEFSSTGLRAELEGRTYLSFAEGRTVVALRGKYGALLDGALTDIPPDLSFFAGGGGSIRGYAFRSIGLETALGTVGGRSLVEGSVELRQRIGESFGVTAFVDAGLVSDEVFPGEFGDARFGAGLGVRYYTGLGPLRFDLATPLDPRSGDPDIAFYIGIGQAF</sequence>
<dbReference type="Gene3D" id="3.10.20.310">
    <property type="entry name" value="membrane protein fhac"/>
    <property type="match status" value="1"/>
</dbReference>
<evidence type="ECO:0000313" key="7">
    <source>
        <dbReference type="Proteomes" id="UP000572377"/>
    </source>
</evidence>
<dbReference type="GO" id="GO:0019867">
    <property type="term" value="C:outer membrane"/>
    <property type="evidence" value="ECO:0007669"/>
    <property type="project" value="InterPro"/>
</dbReference>
<evidence type="ECO:0000256" key="3">
    <source>
        <dbReference type="ARBA" id="ARBA00023136"/>
    </source>
</evidence>
<dbReference type="PANTHER" id="PTHR12815:SF42">
    <property type="entry name" value="BACTERIAL SURFACE ANTIGEN (D15) DOMAIN-CONTAINING PROTEIN"/>
    <property type="match status" value="1"/>
</dbReference>
<evidence type="ECO:0000256" key="1">
    <source>
        <dbReference type="ARBA" id="ARBA00004370"/>
    </source>
</evidence>
<gene>
    <name evidence="6" type="ORF">HMH01_01360</name>
</gene>
<accession>A0A849KPT8</accession>
<reference evidence="6 7" key="1">
    <citation type="submission" date="2020-05" db="EMBL/GenBank/DDBJ databases">
        <title>Gimesia benthica sp. nov., a novel planctomycete isolated from a deep-sea water sample of the Northwest Indian Ocean.</title>
        <authorList>
            <person name="Wang J."/>
            <person name="Ruan C."/>
            <person name="Song L."/>
            <person name="Zhu Y."/>
            <person name="Li A."/>
            <person name="Zheng X."/>
            <person name="Wang L."/>
            <person name="Lu Z."/>
            <person name="Huang Y."/>
            <person name="Du W."/>
            <person name="Zhou Y."/>
            <person name="Huang L."/>
            <person name="Dai X."/>
        </authorList>
    </citation>
    <scope>NUCLEOTIDE SEQUENCE [LARGE SCALE GENOMIC DNA]</scope>
    <source>
        <strain evidence="6 7">YYQ-30</strain>
    </source>
</reference>
<name>A0A849KPT8_9RHOB</name>
<dbReference type="InterPro" id="IPR000184">
    <property type="entry name" value="Bac_surfAg_D15"/>
</dbReference>
<keyword evidence="2" id="KW-0812">Transmembrane</keyword>
<protein>
    <submittedName>
        <fullName evidence="6">Outer membrane protein assembly factor</fullName>
    </submittedName>
</protein>
<feature type="domain" description="Bacterial surface antigen (D15)" evidence="5">
    <location>
        <begin position="335"/>
        <end position="633"/>
    </location>
</feature>
<comment type="subcellular location">
    <subcellularLocation>
        <location evidence="1">Membrane</location>
    </subcellularLocation>
</comment>
<dbReference type="Pfam" id="PF01103">
    <property type="entry name" value="Omp85"/>
    <property type="match status" value="1"/>
</dbReference>
<evidence type="ECO:0000256" key="4">
    <source>
        <dbReference type="SAM" id="SignalP"/>
    </source>
</evidence>
<evidence type="ECO:0000313" key="6">
    <source>
        <dbReference type="EMBL" id="NNU79073.1"/>
    </source>
</evidence>
<proteinExistence type="predicted"/>
<dbReference type="RefSeq" id="WP_171321750.1">
    <property type="nucleotide sequence ID" value="NZ_JABFBC010000001.1"/>
</dbReference>
<dbReference type="AlphaFoldDB" id="A0A849KPT8"/>
<dbReference type="PANTHER" id="PTHR12815">
    <property type="entry name" value="SORTING AND ASSEMBLY MACHINERY SAMM50 PROTEIN FAMILY MEMBER"/>
    <property type="match status" value="1"/>
</dbReference>
<comment type="caution">
    <text evidence="6">The sequence shown here is derived from an EMBL/GenBank/DDBJ whole genome shotgun (WGS) entry which is preliminary data.</text>
</comment>
<keyword evidence="3" id="KW-0472">Membrane</keyword>
<dbReference type="EMBL" id="JABFBC010000001">
    <property type="protein sequence ID" value="NNU79073.1"/>
    <property type="molecule type" value="Genomic_DNA"/>
</dbReference>
<feature type="chain" id="PRO_5032421432" evidence="4">
    <location>
        <begin position="27"/>
        <end position="633"/>
    </location>
</feature>
<keyword evidence="2" id="KW-1134">Transmembrane beta strand</keyword>
<dbReference type="Proteomes" id="UP000572377">
    <property type="component" value="Unassembled WGS sequence"/>
</dbReference>